<dbReference type="EMBL" id="KI894018">
    <property type="protein sequence ID" value="OCF29616.1"/>
    <property type="molecule type" value="Genomic_DNA"/>
</dbReference>
<evidence type="ECO:0000256" key="1">
    <source>
        <dbReference type="SAM" id="MobiDB-lite"/>
    </source>
</evidence>
<reference evidence="2" key="1">
    <citation type="submission" date="2013-07" db="EMBL/GenBank/DDBJ databases">
        <title>The Genome Sequence of Cryptococcus bestiolae CBS10118.</title>
        <authorList>
            <consortium name="The Broad Institute Genome Sequencing Platform"/>
            <person name="Cuomo C."/>
            <person name="Litvintseva A."/>
            <person name="Chen Y."/>
            <person name="Heitman J."/>
            <person name="Sun S."/>
            <person name="Springer D."/>
            <person name="Dromer F."/>
            <person name="Young S.K."/>
            <person name="Zeng Q."/>
            <person name="Gargeya S."/>
            <person name="Fitzgerald M."/>
            <person name="Abouelleil A."/>
            <person name="Alvarado L."/>
            <person name="Berlin A.M."/>
            <person name="Chapman S.B."/>
            <person name="Dewar J."/>
            <person name="Goldberg J."/>
            <person name="Griggs A."/>
            <person name="Gujja S."/>
            <person name="Hansen M."/>
            <person name="Howarth C."/>
            <person name="Imamovic A."/>
            <person name="Larimer J."/>
            <person name="McCowan C."/>
            <person name="Murphy C."/>
            <person name="Pearson M."/>
            <person name="Priest M."/>
            <person name="Roberts A."/>
            <person name="Saif S."/>
            <person name="Shea T."/>
            <person name="Sykes S."/>
            <person name="Wortman J."/>
            <person name="Nusbaum C."/>
            <person name="Birren B."/>
        </authorList>
    </citation>
    <scope>NUCLEOTIDE SEQUENCE [LARGE SCALE GENOMIC DNA]</scope>
    <source>
        <strain evidence="2">CBS 10118</strain>
    </source>
</reference>
<name>A0A1B9GF42_9TREE</name>
<feature type="region of interest" description="Disordered" evidence="1">
    <location>
        <begin position="26"/>
        <end position="87"/>
    </location>
</feature>
<reference evidence="2" key="2">
    <citation type="submission" date="2014-01" db="EMBL/GenBank/DDBJ databases">
        <title>Evolution of pathogenesis and genome organization in the Tremellales.</title>
        <authorList>
            <person name="Cuomo C."/>
            <person name="Litvintseva A."/>
            <person name="Heitman J."/>
            <person name="Chen Y."/>
            <person name="Sun S."/>
            <person name="Springer D."/>
            <person name="Dromer F."/>
            <person name="Young S."/>
            <person name="Zeng Q."/>
            <person name="Chapman S."/>
            <person name="Gujja S."/>
            <person name="Saif S."/>
            <person name="Birren B."/>
        </authorList>
    </citation>
    <scope>NUCLEOTIDE SEQUENCE</scope>
    <source>
        <strain evidence="2">CBS 10118</strain>
    </source>
</reference>
<protein>
    <submittedName>
        <fullName evidence="2">Uncharacterized protein</fullName>
    </submittedName>
</protein>
<gene>
    <name evidence="2" type="ORF">I302_01125</name>
</gene>
<dbReference type="AlphaFoldDB" id="A0A1B9GF42"/>
<sequence>MKLGTIGLQIHQETLFLPWLVPEGNFLQAEPPKNQSANKVPTQPDDKAKASPDKKTKDDAKPGPADSKPKNAYVAFTPSAGGSTIPQ</sequence>
<accession>A0A1B9GF42</accession>
<evidence type="ECO:0000313" key="2">
    <source>
        <dbReference type="EMBL" id="OCF29616.1"/>
    </source>
</evidence>
<organism evidence="2">
    <name type="scientific">Kwoniella bestiolae CBS 10118</name>
    <dbReference type="NCBI Taxonomy" id="1296100"/>
    <lineage>
        <taxon>Eukaryota</taxon>
        <taxon>Fungi</taxon>
        <taxon>Dikarya</taxon>
        <taxon>Basidiomycota</taxon>
        <taxon>Agaricomycotina</taxon>
        <taxon>Tremellomycetes</taxon>
        <taxon>Tremellales</taxon>
        <taxon>Cryptococcaceae</taxon>
        <taxon>Kwoniella</taxon>
    </lineage>
</organism>
<feature type="compositionally biased region" description="Basic and acidic residues" evidence="1">
    <location>
        <begin position="44"/>
        <end position="61"/>
    </location>
</feature>
<dbReference type="VEuPathDB" id="FungiDB:I302_01125"/>
<proteinExistence type="predicted"/>